<proteinExistence type="predicted"/>
<feature type="region of interest" description="Disordered" evidence="1">
    <location>
        <begin position="1"/>
        <end position="20"/>
    </location>
</feature>
<name>A0ABD2ZAL4_9GENT</name>
<organism evidence="2 3">
    <name type="scientific">Cinchona calisaya</name>
    <dbReference type="NCBI Taxonomy" id="153742"/>
    <lineage>
        <taxon>Eukaryota</taxon>
        <taxon>Viridiplantae</taxon>
        <taxon>Streptophyta</taxon>
        <taxon>Embryophyta</taxon>
        <taxon>Tracheophyta</taxon>
        <taxon>Spermatophyta</taxon>
        <taxon>Magnoliopsida</taxon>
        <taxon>eudicotyledons</taxon>
        <taxon>Gunneridae</taxon>
        <taxon>Pentapetalae</taxon>
        <taxon>asterids</taxon>
        <taxon>lamiids</taxon>
        <taxon>Gentianales</taxon>
        <taxon>Rubiaceae</taxon>
        <taxon>Cinchonoideae</taxon>
        <taxon>Cinchoneae</taxon>
        <taxon>Cinchona</taxon>
    </lineage>
</organism>
<gene>
    <name evidence="2" type="ORF">ACH5RR_023413</name>
</gene>
<reference evidence="2 3" key="1">
    <citation type="submission" date="2024-11" db="EMBL/GenBank/DDBJ databases">
        <title>A near-complete genome assembly of Cinchona calisaya.</title>
        <authorList>
            <person name="Lian D.C."/>
            <person name="Zhao X.W."/>
            <person name="Wei L."/>
        </authorList>
    </citation>
    <scope>NUCLEOTIDE SEQUENCE [LARGE SCALE GENOMIC DNA]</scope>
    <source>
        <tissue evidence="2">Nenye</tissue>
    </source>
</reference>
<evidence type="ECO:0000313" key="3">
    <source>
        <dbReference type="Proteomes" id="UP001630127"/>
    </source>
</evidence>
<dbReference type="Proteomes" id="UP001630127">
    <property type="component" value="Unassembled WGS sequence"/>
</dbReference>
<evidence type="ECO:0000313" key="2">
    <source>
        <dbReference type="EMBL" id="KAL3516511.1"/>
    </source>
</evidence>
<feature type="compositionally biased region" description="Basic and acidic residues" evidence="1">
    <location>
        <begin position="1"/>
        <end position="18"/>
    </location>
</feature>
<sequence length="72" mass="8252">MKAAELKTRVQKKGEAPRGLEGTGKDGWIIELEANRREQLFPFHWFLKAINPYISHIKSLSRIDSASNDEPM</sequence>
<keyword evidence="3" id="KW-1185">Reference proteome</keyword>
<dbReference type="EMBL" id="JBJUIK010000010">
    <property type="protein sequence ID" value="KAL3516511.1"/>
    <property type="molecule type" value="Genomic_DNA"/>
</dbReference>
<comment type="caution">
    <text evidence="2">The sequence shown here is derived from an EMBL/GenBank/DDBJ whole genome shotgun (WGS) entry which is preliminary data.</text>
</comment>
<accession>A0ABD2ZAL4</accession>
<protein>
    <submittedName>
        <fullName evidence="2">Uncharacterized protein</fullName>
    </submittedName>
</protein>
<evidence type="ECO:0000256" key="1">
    <source>
        <dbReference type="SAM" id="MobiDB-lite"/>
    </source>
</evidence>
<dbReference type="AlphaFoldDB" id="A0ABD2ZAL4"/>